<evidence type="ECO:0000256" key="3">
    <source>
        <dbReference type="ARBA" id="ARBA00022475"/>
    </source>
</evidence>
<evidence type="ECO:0000256" key="1">
    <source>
        <dbReference type="ARBA" id="ARBA00004651"/>
    </source>
</evidence>
<feature type="transmembrane region" description="Helical" evidence="7">
    <location>
        <begin position="316"/>
        <end position="335"/>
    </location>
</feature>
<dbReference type="RefSeq" id="WP_248826010.1">
    <property type="nucleotide sequence ID" value="NZ_JALKFT010000022.1"/>
</dbReference>
<evidence type="ECO:0000256" key="4">
    <source>
        <dbReference type="ARBA" id="ARBA00022692"/>
    </source>
</evidence>
<feature type="transmembrane region" description="Helical" evidence="7">
    <location>
        <begin position="232"/>
        <end position="254"/>
    </location>
</feature>
<feature type="domain" description="Major facilitator superfamily (MFS) profile" evidence="8">
    <location>
        <begin position="19"/>
        <end position="406"/>
    </location>
</feature>
<feature type="transmembrane region" description="Helical" evidence="7">
    <location>
        <begin position="266"/>
        <end position="286"/>
    </location>
</feature>
<dbReference type="PANTHER" id="PTHR23513">
    <property type="entry name" value="INTEGRAL MEMBRANE EFFLUX PROTEIN-RELATED"/>
    <property type="match status" value="1"/>
</dbReference>
<feature type="transmembrane region" description="Helical" evidence="7">
    <location>
        <begin position="21"/>
        <end position="47"/>
    </location>
</feature>
<organism evidence="9 10">
    <name type="scientific">Frankia umida</name>
    <dbReference type="NCBI Taxonomy" id="573489"/>
    <lineage>
        <taxon>Bacteria</taxon>
        <taxon>Bacillati</taxon>
        <taxon>Actinomycetota</taxon>
        <taxon>Actinomycetes</taxon>
        <taxon>Frankiales</taxon>
        <taxon>Frankiaceae</taxon>
        <taxon>Frankia</taxon>
    </lineage>
</organism>
<protein>
    <submittedName>
        <fullName evidence="9">MFS transporter</fullName>
    </submittedName>
</protein>
<comment type="caution">
    <text evidence="9">The sequence shown here is derived from an EMBL/GenBank/DDBJ whole genome shotgun (WGS) entry which is preliminary data.</text>
</comment>
<dbReference type="InterPro" id="IPR036259">
    <property type="entry name" value="MFS_trans_sf"/>
</dbReference>
<feature type="transmembrane region" description="Helical" evidence="7">
    <location>
        <begin position="293"/>
        <end position="310"/>
    </location>
</feature>
<keyword evidence="10" id="KW-1185">Reference proteome</keyword>
<dbReference type="Proteomes" id="UP001201873">
    <property type="component" value="Unassembled WGS sequence"/>
</dbReference>
<keyword evidence="6 7" id="KW-0472">Membrane</keyword>
<feature type="transmembrane region" description="Helical" evidence="7">
    <location>
        <begin position="53"/>
        <end position="73"/>
    </location>
</feature>
<dbReference type="EMBL" id="JALKFT010000022">
    <property type="protein sequence ID" value="MCK9877836.1"/>
    <property type="molecule type" value="Genomic_DNA"/>
</dbReference>
<keyword evidence="2" id="KW-0813">Transport</keyword>
<dbReference type="InterPro" id="IPR020846">
    <property type="entry name" value="MFS_dom"/>
</dbReference>
<dbReference type="CDD" id="cd06173">
    <property type="entry name" value="MFS_MefA_like"/>
    <property type="match status" value="1"/>
</dbReference>
<feature type="transmembrane region" description="Helical" evidence="7">
    <location>
        <begin position="85"/>
        <end position="106"/>
    </location>
</feature>
<proteinExistence type="predicted"/>
<dbReference type="PROSITE" id="PS50850">
    <property type="entry name" value="MFS"/>
    <property type="match status" value="1"/>
</dbReference>
<keyword evidence="5 7" id="KW-1133">Transmembrane helix</keyword>
<keyword evidence="3" id="KW-1003">Cell membrane</keyword>
<feature type="transmembrane region" description="Helical" evidence="7">
    <location>
        <begin position="355"/>
        <end position="375"/>
    </location>
</feature>
<dbReference type="Pfam" id="PF05977">
    <property type="entry name" value="MFS_3"/>
    <property type="match status" value="1"/>
</dbReference>
<name>A0ABT0K296_9ACTN</name>
<dbReference type="PANTHER" id="PTHR23513:SF6">
    <property type="entry name" value="MAJOR FACILITATOR SUPERFAMILY ASSOCIATED DOMAIN-CONTAINING PROTEIN"/>
    <property type="match status" value="1"/>
</dbReference>
<gene>
    <name evidence="9" type="ORF">MXD59_18990</name>
</gene>
<evidence type="ECO:0000313" key="9">
    <source>
        <dbReference type="EMBL" id="MCK9877836.1"/>
    </source>
</evidence>
<feature type="transmembrane region" description="Helical" evidence="7">
    <location>
        <begin position="176"/>
        <end position="196"/>
    </location>
</feature>
<accession>A0ABT0K296</accession>
<dbReference type="Gene3D" id="1.20.1250.20">
    <property type="entry name" value="MFS general substrate transporter like domains"/>
    <property type="match status" value="1"/>
</dbReference>
<evidence type="ECO:0000313" key="10">
    <source>
        <dbReference type="Proteomes" id="UP001201873"/>
    </source>
</evidence>
<dbReference type="InterPro" id="IPR010290">
    <property type="entry name" value="TM_effector"/>
</dbReference>
<evidence type="ECO:0000256" key="2">
    <source>
        <dbReference type="ARBA" id="ARBA00022448"/>
    </source>
</evidence>
<evidence type="ECO:0000259" key="8">
    <source>
        <dbReference type="PROSITE" id="PS50850"/>
    </source>
</evidence>
<evidence type="ECO:0000256" key="5">
    <source>
        <dbReference type="ARBA" id="ARBA00022989"/>
    </source>
</evidence>
<keyword evidence="4 7" id="KW-0812">Transmembrane</keyword>
<sequence length="426" mass="44426">MSTPTHPASPPVRLRGNRNFLLLWAGAGFTMLAARMSGIALPLLVIWRTGSAWSAGLVGFAALLPNLLVQLPAGALVDRWDRRRLMIYCDLGCLLATGSVAAAVLANRVWLPHLMLATFIQGSLAILYRLGERAGIRHLVPPEQLPAAITGNEARTQASGLLGQPLGSVLFTVGRWLPMVGAAVAHAVSLVCLLAIGSKLQEERDPAPRRLFWREVTAGLTWIWQRPFLRAVMGLVGVSNLLFQAVSLALIVIVHDSGGSPRVVGLITAAAGLGGVLGALSSAWWLRRLSLRAVLILALLAWALLIAGLANTHQPVLLGLDFAMISGIGGVSNTAGGVYQMRVTPDALQGRVNSVLGLIGSGCSSVGVLLGGLALQSLGSQPAVLGVAALMGVLALLGLALPAEAPVHSTQPAVTETRVAEDSSVQ</sequence>
<dbReference type="SUPFAM" id="SSF103473">
    <property type="entry name" value="MFS general substrate transporter"/>
    <property type="match status" value="1"/>
</dbReference>
<reference evidence="9 10" key="1">
    <citation type="submission" date="2022-04" db="EMBL/GenBank/DDBJ databases">
        <title>Genome diversity in the genus Frankia.</title>
        <authorList>
            <person name="Carlos-Shanley C."/>
            <person name="Hahn D."/>
        </authorList>
    </citation>
    <scope>NUCLEOTIDE SEQUENCE [LARGE SCALE GENOMIC DNA]</scope>
    <source>
        <strain evidence="9 10">Ag45/Mut15</strain>
    </source>
</reference>
<evidence type="ECO:0000256" key="6">
    <source>
        <dbReference type="ARBA" id="ARBA00023136"/>
    </source>
</evidence>
<feature type="transmembrane region" description="Helical" evidence="7">
    <location>
        <begin position="381"/>
        <end position="401"/>
    </location>
</feature>
<comment type="subcellular location">
    <subcellularLocation>
        <location evidence="1">Cell membrane</location>
        <topology evidence="1">Multi-pass membrane protein</topology>
    </subcellularLocation>
</comment>
<evidence type="ECO:0000256" key="7">
    <source>
        <dbReference type="SAM" id="Phobius"/>
    </source>
</evidence>